<evidence type="ECO:0000256" key="1">
    <source>
        <dbReference type="SAM" id="MobiDB-lite"/>
    </source>
</evidence>
<reference evidence="2 3" key="1">
    <citation type="submission" date="2014-01" db="EMBL/GenBank/DDBJ databases">
        <title>Genome sequence and analysis of Xanthomonas arboricola pv. pruni.</title>
        <authorList>
            <person name="Fujikawa T."/>
            <person name="Nakazono-Nagaoka E."/>
        </authorList>
    </citation>
    <scope>NUCLEOTIDE SEQUENCE [LARGE SCALE GENOMIC DNA]</scope>
    <source>
        <strain evidence="3">MAFF 301420</strain>
    </source>
</reference>
<name>W4SGR7_9XANT</name>
<organism evidence="2 3">
    <name type="scientific">Xanthomonas arboricola pv. pruni MAFF 301420</name>
    <dbReference type="NCBI Taxonomy" id="1418095"/>
    <lineage>
        <taxon>Bacteria</taxon>
        <taxon>Pseudomonadati</taxon>
        <taxon>Pseudomonadota</taxon>
        <taxon>Gammaproteobacteria</taxon>
        <taxon>Lysobacterales</taxon>
        <taxon>Lysobacteraceae</taxon>
        <taxon>Xanthomonas</taxon>
    </lineage>
</organism>
<dbReference type="AlphaFoldDB" id="W4SGR7"/>
<evidence type="ECO:0000313" key="2">
    <source>
        <dbReference type="EMBL" id="GAE55139.1"/>
    </source>
</evidence>
<protein>
    <submittedName>
        <fullName evidence="2">Uncharacterized protein</fullName>
    </submittedName>
</protein>
<comment type="caution">
    <text evidence="2">The sequence shown here is derived from an EMBL/GenBank/DDBJ whole genome shotgun (WGS) entry which is preliminary data.</text>
</comment>
<sequence length="117" mass="13080">HRHHRHGQRRGTAGEAVLPESGHLQLLARGQNAPGAQGVRRHPQRATGVRRRLDRRGAVVDGHPQDDDRQRPAIHLHRWPLGRDRPRGPGMGTVPRAAERTAGRAHRAQLRLHGDLL</sequence>
<gene>
    <name evidence="2" type="ORF">XPR_1774</name>
</gene>
<dbReference type="Proteomes" id="UP000019084">
    <property type="component" value="Unassembled WGS sequence"/>
</dbReference>
<feature type="non-terminal residue" evidence="2">
    <location>
        <position position="117"/>
    </location>
</feature>
<accession>W4SGR7</accession>
<feature type="compositionally biased region" description="Basic and acidic residues" evidence="1">
    <location>
        <begin position="55"/>
        <end position="71"/>
    </location>
</feature>
<feature type="non-terminal residue" evidence="2">
    <location>
        <position position="1"/>
    </location>
</feature>
<proteinExistence type="predicted"/>
<feature type="region of interest" description="Disordered" evidence="1">
    <location>
        <begin position="1"/>
        <end position="107"/>
    </location>
</feature>
<dbReference type="EMBL" id="BAVC01000131">
    <property type="protein sequence ID" value="GAE55139.1"/>
    <property type="molecule type" value="Genomic_DNA"/>
</dbReference>
<feature type="compositionally biased region" description="Basic residues" evidence="1">
    <location>
        <begin position="39"/>
        <end position="54"/>
    </location>
</feature>
<evidence type="ECO:0000313" key="3">
    <source>
        <dbReference type="Proteomes" id="UP000019084"/>
    </source>
</evidence>